<dbReference type="Proteomes" id="UP000283341">
    <property type="component" value="Unassembled WGS sequence"/>
</dbReference>
<evidence type="ECO:0000256" key="2">
    <source>
        <dbReference type="ARBA" id="ARBA00022598"/>
    </source>
</evidence>
<evidence type="ECO:0000313" key="5">
    <source>
        <dbReference type="EMBL" id="MDE8694840.1"/>
    </source>
</evidence>
<proteinExistence type="inferred from homology"/>
<dbReference type="CDD" id="cd04433">
    <property type="entry name" value="AFD_class_I"/>
    <property type="match status" value="1"/>
</dbReference>
<dbReference type="PANTHER" id="PTHR43201">
    <property type="entry name" value="ACYL-COA SYNTHETASE"/>
    <property type="match status" value="1"/>
</dbReference>
<dbReference type="AlphaFoldDB" id="A0A412IHU1"/>
<feature type="domain" description="AMP-dependent synthetase/ligase" evidence="3">
    <location>
        <begin position="90"/>
        <end position="247"/>
    </location>
</feature>
<dbReference type="GO" id="GO:0006631">
    <property type="term" value="P:fatty acid metabolic process"/>
    <property type="evidence" value="ECO:0007669"/>
    <property type="project" value="TreeGrafter"/>
</dbReference>
<gene>
    <name evidence="6" type="ORF">DWX97_11545</name>
    <name evidence="5" type="ORF">PZH42_12075</name>
</gene>
<organism evidence="6 7">
    <name type="scientific">Bacteroides cellulosilyticus</name>
    <dbReference type="NCBI Taxonomy" id="246787"/>
    <lineage>
        <taxon>Bacteria</taxon>
        <taxon>Pseudomonadati</taxon>
        <taxon>Bacteroidota</taxon>
        <taxon>Bacteroidia</taxon>
        <taxon>Bacteroidales</taxon>
        <taxon>Bacteroidaceae</taxon>
        <taxon>Bacteroides</taxon>
    </lineage>
</organism>
<dbReference type="RefSeq" id="WP_118402548.1">
    <property type="nucleotide sequence ID" value="NZ_CAXKYC010000010.1"/>
</dbReference>
<evidence type="ECO:0000259" key="4">
    <source>
        <dbReference type="Pfam" id="PF13193"/>
    </source>
</evidence>
<dbReference type="InterPro" id="IPR000873">
    <property type="entry name" value="AMP-dep_synth/lig_dom"/>
</dbReference>
<name>A0A412IHU1_9BACE</name>
<dbReference type="PANTHER" id="PTHR43201:SF5">
    <property type="entry name" value="MEDIUM-CHAIN ACYL-COA LIGASE ACSF2, MITOCHONDRIAL"/>
    <property type="match status" value="1"/>
</dbReference>
<evidence type="ECO:0000313" key="7">
    <source>
        <dbReference type="Proteomes" id="UP000283341"/>
    </source>
</evidence>
<dbReference type="GO" id="GO:0031956">
    <property type="term" value="F:medium-chain fatty acid-CoA ligase activity"/>
    <property type="evidence" value="ECO:0007669"/>
    <property type="project" value="TreeGrafter"/>
</dbReference>
<evidence type="ECO:0000313" key="6">
    <source>
        <dbReference type="EMBL" id="RGS36785.1"/>
    </source>
</evidence>
<dbReference type="EMBL" id="QRVJ01000008">
    <property type="protein sequence ID" value="RGS36785.1"/>
    <property type="molecule type" value="Genomic_DNA"/>
</dbReference>
<dbReference type="Pfam" id="PF13193">
    <property type="entry name" value="AMP-binding_C"/>
    <property type="match status" value="1"/>
</dbReference>
<protein>
    <submittedName>
        <fullName evidence="5">Fatty acid--CoA ligase family protein</fullName>
    </submittedName>
    <submittedName>
        <fullName evidence="6">Long-chain fatty acid--CoA ligase</fullName>
    </submittedName>
</protein>
<dbReference type="Gene3D" id="3.30.300.30">
    <property type="match status" value="1"/>
</dbReference>
<dbReference type="EMBL" id="JARFID010000009">
    <property type="protein sequence ID" value="MDE8694840.1"/>
    <property type="molecule type" value="Genomic_DNA"/>
</dbReference>
<dbReference type="Proteomes" id="UP001221924">
    <property type="component" value="Unassembled WGS sequence"/>
</dbReference>
<comment type="similarity">
    <text evidence="1">Belongs to the ATP-dependent AMP-binding enzyme family.</text>
</comment>
<dbReference type="SUPFAM" id="SSF56801">
    <property type="entry name" value="Acetyl-CoA synthetase-like"/>
    <property type="match status" value="1"/>
</dbReference>
<dbReference type="InterPro" id="IPR045851">
    <property type="entry name" value="AMP-bd_C_sf"/>
</dbReference>
<dbReference type="Pfam" id="PF00501">
    <property type="entry name" value="AMP-binding"/>
    <property type="match status" value="1"/>
</dbReference>
<dbReference type="Gene3D" id="3.40.50.12780">
    <property type="entry name" value="N-terminal domain of ligase-like"/>
    <property type="match status" value="1"/>
</dbReference>
<evidence type="ECO:0000259" key="3">
    <source>
        <dbReference type="Pfam" id="PF00501"/>
    </source>
</evidence>
<feature type="domain" description="AMP-binding enzyme C-terminal" evidence="4">
    <location>
        <begin position="326"/>
        <end position="401"/>
    </location>
</feature>
<keyword evidence="2 6" id="KW-0436">Ligase</keyword>
<sequence>MKPFLIDNDKVYTYQDLLDAIQTDGFYYPYYKVHDVFLYFVNLVKALANNQSLVLLDSDLNSSEIENLNESLVNQPRIINTLSFSDISEVINAVKKSAAEITIFTSGTTGQPKKVLHSISSLTRSVRTGERYANQIWGYAYAPTHMAGLQVFFQAFENENTLVNIFGRSRNEVYRCISNHHITHISATPTFYRLLLPFEKEYDTVIRATLGGEKSDEHLYNSMRCVFPNAKINNVYASTEAGSLFAAKGDCFQIPEAIRDKFRVEDDELLIHKSLLGRSDSFKFEGDYYHSGDLIEWIDKSMGLFKFKSRKNELINVGGYKVNPGEVENVLLSIDGIQQVLVYGKANSVLGNILCADIQLEPNIALTEIDIKKILRSNLQDFKIPRRFRFVEAMTLTRTGKLKRQ</sequence>
<reference evidence="5" key="2">
    <citation type="submission" date="2023-03" db="EMBL/GenBank/DDBJ databases">
        <title>DFI Biobank Strains.</title>
        <authorList>
            <person name="Mostad J."/>
            <person name="Paddock L."/>
            <person name="Medina S."/>
            <person name="Waligurski E."/>
            <person name="Barat B."/>
            <person name="Smith R."/>
            <person name="Burgo V."/>
            <person name="Metcalfe C."/>
            <person name="Woodson C."/>
            <person name="Sundararajan A."/>
            <person name="Ramaswamy R."/>
            <person name="Lin H."/>
            <person name="Pamer E.G."/>
        </authorList>
    </citation>
    <scope>NUCLEOTIDE SEQUENCE</scope>
    <source>
        <strain evidence="5">DFI.9.5</strain>
    </source>
</reference>
<evidence type="ECO:0000256" key="1">
    <source>
        <dbReference type="ARBA" id="ARBA00006432"/>
    </source>
</evidence>
<comment type="caution">
    <text evidence="6">The sequence shown here is derived from an EMBL/GenBank/DDBJ whole genome shotgun (WGS) entry which is preliminary data.</text>
</comment>
<dbReference type="InterPro" id="IPR025110">
    <property type="entry name" value="AMP-bd_C"/>
</dbReference>
<reference evidence="6 7" key="1">
    <citation type="submission" date="2018-08" db="EMBL/GenBank/DDBJ databases">
        <title>A genome reference for cultivated species of the human gut microbiota.</title>
        <authorList>
            <person name="Zou Y."/>
            <person name="Xue W."/>
            <person name="Luo G."/>
        </authorList>
    </citation>
    <scope>NUCLEOTIDE SEQUENCE [LARGE SCALE GENOMIC DNA]</scope>
    <source>
        <strain evidence="6 7">AF22-3AC</strain>
    </source>
</reference>
<accession>A0A412IHU1</accession>
<dbReference type="InterPro" id="IPR042099">
    <property type="entry name" value="ANL_N_sf"/>
</dbReference>